<evidence type="ECO:0000256" key="2">
    <source>
        <dbReference type="ARBA" id="ARBA00022692"/>
    </source>
</evidence>
<evidence type="ECO:0000256" key="4">
    <source>
        <dbReference type="ARBA" id="ARBA00023136"/>
    </source>
</evidence>
<dbReference type="Proteomes" id="UP000671862">
    <property type="component" value="Chromosome"/>
</dbReference>
<evidence type="ECO:0000313" key="8">
    <source>
        <dbReference type="Proteomes" id="UP000671862"/>
    </source>
</evidence>
<keyword evidence="2" id="KW-0812">Transmembrane</keyword>
<dbReference type="Gene3D" id="3.10.20.310">
    <property type="entry name" value="membrane protein fhac"/>
    <property type="match status" value="2"/>
</dbReference>
<protein>
    <submittedName>
        <fullName evidence="7">BamA/TamA family outer membrane protein</fullName>
    </submittedName>
</protein>
<dbReference type="InterPro" id="IPR034746">
    <property type="entry name" value="POTRA"/>
</dbReference>
<evidence type="ECO:0000259" key="6">
    <source>
        <dbReference type="PROSITE" id="PS51779"/>
    </source>
</evidence>
<reference evidence="7 8" key="1">
    <citation type="submission" date="2021-03" db="EMBL/GenBank/DDBJ databases">
        <title>Thermosipho ferrireducens sp.nov., an anaerobic thermophilic iron-reducing bacterium isolated from a deep-sea hydrothermal sulfide deposits.</title>
        <authorList>
            <person name="Zeng X."/>
            <person name="Chen Y."/>
            <person name="Shao Z."/>
        </authorList>
    </citation>
    <scope>NUCLEOTIDE SEQUENCE [LARGE SCALE GENOMIC DNA]</scope>
    <source>
        <strain evidence="7 8">JL129W03</strain>
    </source>
</reference>
<keyword evidence="4" id="KW-0472">Membrane</keyword>
<dbReference type="Pfam" id="PF07244">
    <property type="entry name" value="POTRA"/>
    <property type="match status" value="2"/>
</dbReference>
<dbReference type="InterPro" id="IPR010827">
    <property type="entry name" value="BamA/TamA_POTRA"/>
</dbReference>
<dbReference type="InterPro" id="IPR039910">
    <property type="entry name" value="D15-like"/>
</dbReference>
<dbReference type="Gene3D" id="2.40.160.50">
    <property type="entry name" value="membrane protein fhac: a member of the omp85/tpsb transporter family"/>
    <property type="match status" value="1"/>
</dbReference>
<evidence type="ECO:0000313" key="7">
    <source>
        <dbReference type="EMBL" id="QTA38582.1"/>
    </source>
</evidence>
<dbReference type="InterPro" id="IPR000184">
    <property type="entry name" value="Bac_surfAg_D15"/>
</dbReference>
<proteinExistence type="predicted"/>
<evidence type="ECO:0000256" key="3">
    <source>
        <dbReference type="ARBA" id="ARBA00022729"/>
    </source>
</evidence>
<gene>
    <name evidence="7" type="ORF">JYK00_03460</name>
</gene>
<feature type="domain" description="POTRA" evidence="6">
    <location>
        <begin position="93"/>
        <end position="179"/>
    </location>
</feature>
<dbReference type="PROSITE" id="PS51779">
    <property type="entry name" value="POTRA"/>
    <property type="match status" value="2"/>
</dbReference>
<name>A0ABX7SA32_9BACT</name>
<accession>A0ABX7SA32</accession>
<keyword evidence="8" id="KW-1185">Reference proteome</keyword>
<sequence length="758" mass="85042">MKKLFLIIGFILTLSLYVQGEVLNSVTFEGLKTVPKAELESYYEDYINLDINDYAIEDIVSKVRATGYFSSVEYTKIASGNNIDLVIKVSENSPIESINLNINGAGLIDRETIEASITLEENKAFSFVQFKKSIENISELYKEQGYIVSNVFSKNKDESFVYISGKINGKNITFSVTEYALYDVEFSGNIKGLEEEFQKINNEIKVKRYKNYLSKGPILRFFDDEKSYYPKASDLQTIFQQLSNYVYFSPYTNIQFLTVDSEKPAKILKILVVQNTIVRSPTYVEKIEITGNSIYTFDDISSTPSATYTNAQLLKILQKVKDKYNKGTYFVNLSADVRENVFLINVVEMKFGKVTVSGNTRTKLYTFDDLIKIKSGDFANKKALQETYIEIYKLQYFDNIDFDITPEGTNTLNTTLILTEKEKKFNFLGGGTWGPVEGKPWYEGFAAQVQISAINPVGFGQTISSSINLGVNSKNISLEYGIRKPNNLPLKLSGKISYNLSSTTDSTTVYILSEDSTKTTETSTNLTKISGSISLSTLKINNNTFSFGAGVSLKNYETTVSTTTSGSTETLTNTTTSKYTSAYAIFGYAYENLDDLIIPTKGFYFSSLVQKYFRIDGDAPVAWKLQEDVSLHVPIKDTNFSLAGRIYGAQIFQDSGENLVNYLSGLNGIRGLELSGKMVALASFEIRYVDKESQTPYYIAAFADTGTAGESYLTAPWKWTGGIELGLQVPMFGLIRVGEAYLFEQNKWNFFFLMGKTF</sequence>
<dbReference type="EMBL" id="CP071446">
    <property type="protein sequence ID" value="QTA38582.1"/>
    <property type="molecule type" value="Genomic_DNA"/>
</dbReference>
<feature type="domain" description="POTRA" evidence="6">
    <location>
        <begin position="21"/>
        <end position="92"/>
    </location>
</feature>
<dbReference type="Pfam" id="PF01103">
    <property type="entry name" value="Omp85"/>
    <property type="match status" value="1"/>
</dbReference>
<keyword evidence="3" id="KW-0732">Signal</keyword>
<comment type="subcellular location">
    <subcellularLocation>
        <location evidence="1">Membrane</location>
    </subcellularLocation>
</comment>
<dbReference type="PANTHER" id="PTHR12815">
    <property type="entry name" value="SORTING AND ASSEMBLY MACHINERY SAMM50 PROTEIN FAMILY MEMBER"/>
    <property type="match status" value="1"/>
</dbReference>
<evidence type="ECO:0000256" key="5">
    <source>
        <dbReference type="ARBA" id="ARBA00023237"/>
    </source>
</evidence>
<evidence type="ECO:0000256" key="1">
    <source>
        <dbReference type="ARBA" id="ARBA00004370"/>
    </source>
</evidence>
<organism evidence="7 8">
    <name type="scientific">Thermosipho ferrireducens</name>
    <dbReference type="NCBI Taxonomy" id="2571116"/>
    <lineage>
        <taxon>Bacteria</taxon>
        <taxon>Thermotogati</taxon>
        <taxon>Thermotogota</taxon>
        <taxon>Thermotogae</taxon>
        <taxon>Thermotogales</taxon>
        <taxon>Fervidobacteriaceae</taxon>
        <taxon>Thermosipho</taxon>
    </lineage>
</organism>
<keyword evidence="5" id="KW-0998">Cell outer membrane</keyword>
<dbReference type="RefSeq" id="WP_207567299.1">
    <property type="nucleotide sequence ID" value="NZ_CP071446.1"/>
</dbReference>
<dbReference type="PANTHER" id="PTHR12815:SF47">
    <property type="entry name" value="TRANSLOCATION AND ASSEMBLY MODULE SUBUNIT TAMA"/>
    <property type="match status" value="1"/>
</dbReference>